<evidence type="ECO:0000313" key="4">
    <source>
        <dbReference type="Proteomes" id="UP000470082"/>
    </source>
</evidence>
<gene>
    <name evidence="3" type="ORF">FYJ50_05000</name>
</gene>
<keyword evidence="1" id="KW-1133">Transmembrane helix</keyword>
<comment type="caution">
    <text evidence="3">The sequence shown here is derived from an EMBL/GenBank/DDBJ whole genome shotgun (WGS) entry which is preliminary data.</text>
</comment>
<dbReference type="InterPro" id="IPR025330">
    <property type="entry name" value="DUF4236"/>
</dbReference>
<protein>
    <submittedName>
        <fullName evidence="3">DUF4236 domain-containing protein</fullName>
    </submittedName>
</protein>
<feature type="transmembrane region" description="Helical" evidence="1">
    <location>
        <begin position="193"/>
        <end position="213"/>
    </location>
</feature>
<accession>A0A7X2T466</accession>
<sequence>MGLRFRKTVKLCKGVKLNVSKSGLSVTVGKKGASVNIGKNGVYGNLGIPGTGISYRQKLLDMPDKLKEEAVESELIDIVSMSCDVLNETEVQKEWNRLEKTSSRKEEQLELKKLVLSSLLNKENLNEVMEDFVASIQLPFEISINYDFYKEQHCLYVDMDLPEIEDIPKECFTQQDGKMKKKKKTQTQIKEDYIQIVFGLAVFVCSYFFNMSFDIERILISSYTQRRNSEGDLKDEYIYSIKFSRNVFEETDLTKVDPYEFCMNFENRCHILSNKTMKEIVPFD</sequence>
<evidence type="ECO:0000313" key="3">
    <source>
        <dbReference type="EMBL" id="MSS01461.1"/>
    </source>
</evidence>
<dbReference type="Pfam" id="PF14020">
    <property type="entry name" value="DUF4236"/>
    <property type="match status" value="1"/>
</dbReference>
<evidence type="ECO:0000259" key="2">
    <source>
        <dbReference type="Pfam" id="PF14020"/>
    </source>
</evidence>
<keyword evidence="1" id="KW-0472">Membrane</keyword>
<organism evidence="3 4">
    <name type="scientific">Floccifex porci</name>
    <dbReference type="NCBI Taxonomy" id="2606629"/>
    <lineage>
        <taxon>Bacteria</taxon>
        <taxon>Bacillati</taxon>
        <taxon>Bacillota</taxon>
        <taxon>Erysipelotrichia</taxon>
        <taxon>Erysipelotrichales</taxon>
        <taxon>Erysipelotrichaceae</taxon>
        <taxon>Floccifex</taxon>
    </lineage>
</organism>
<dbReference type="EMBL" id="VUMM01000007">
    <property type="protein sequence ID" value="MSS01461.1"/>
    <property type="molecule type" value="Genomic_DNA"/>
</dbReference>
<proteinExistence type="predicted"/>
<dbReference type="Proteomes" id="UP000470082">
    <property type="component" value="Unassembled WGS sequence"/>
</dbReference>
<evidence type="ECO:0000256" key="1">
    <source>
        <dbReference type="SAM" id="Phobius"/>
    </source>
</evidence>
<reference evidence="3 4" key="1">
    <citation type="submission" date="2019-08" db="EMBL/GenBank/DDBJ databases">
        <title>In-depth cultivation of the pig gut microbiome towards novel bacterial diversity and tailored functional studies.</title>
        <authorList>
            <person name="Wylensek D."/>
            <person name="Hitch T.C.A."/>
            <person name="Clavel T."/>
        </authorList>
    </citation>
    <scope>NUCLEOTIDE SEQUENCE [LARGE SCALE GENOMIC DNA]</scope>
    <source>
        <strain evidence="3 4">LKV-178-WT-2G</strain>
    </source>
</reference>
<dbReference type="AlphaFoldDB" id="A0A7X2T466"/>
<dbReference type="RefSeq" id="WP_154459996.1">
    <property type="nucleotide sequence ID" value="NZ_JAQYTQ010000051.1"/>
</dbReference>
<keyword evidence="4" id="KW-1185">Reference proteome</keyword>
<name>A0A7X2T466_9FIRM</name>
<feature type="domain" description="DUF4236" evidence="2">
    <location>
        <begin position="3"/>
        <end position="56"/>
    </location>
</feature>
<keyword evidence="1" id="KW-0812">Transmembrane</keyword>